<dbReference type="CDD" id="cd20339">
    <property type="entry name" value="BRcat_RBR_RNF216"/>
    <property type="match status" value="1"/>
</dbReference>
<accession>A0A9P5VKI6</accession>
<feature type="region of interest" description="Disordered" evidence="9">
    <location>
        <begin position="298"/>
        <end position="335"/>
    </location>
</feature>
<dbReference type="Pfam" id="PF26200">
    <property type="entry name" value="Rcat_RNF216"/>
    <property type="match status" value="1"/>
</dbReference>
<dbReference type="CDD" id="cd14279">
    <property type="entry name" value="CUE"/>
    <property type="match status" value="1"/>
</dbReference>
<sequence length="742" mass="84094">MDILENVFPQHDPAFLRQWLDKSKGEVQTAIDSILALPPPLEASSTSSHNHTKHDAKRPKYETFDLTNGVTHTYQFRFGDTVGNGDKGKNKRSEHDTVDLTNRFDFQFDGKVGNGDKGKHHRGKYVEAPRNGDKIAENPTRNGDKDKAPTSSSSQVYDLTLDSSDDDLTDLAVSVAQEDPCSSSSSSGRPTNHHHNVLDDLSDEETSEFTLFDAFHLEQKRLQREKEEREAALERERLAMVANFVTSAQELFENISVQYLEKLMEEMRPQAKGGDTELVEICVEKIFALNGAYPKAKRKRRGSMDGKGEPSSSGRFDDGEEEDGESDEGAYADGPLYDKDAVEKLAPRDFMDCNVLMSGSYDTDSAMQLYQDFPKISTTSIRACLRMYNFHYAPTFYCLMDAWNKLQLEDNKGKSVIKSVKISETKSARKTKPPRNPRCLDPDFRREWESVTTKLAKEVADLEEAEEEERNLKFYTDLDALVECGCCYDDVPPNRTASCEEGHLFCWSCCRRGAESELGYRRTVLKCMAGDCKSSFPDFEAKKFLIPAVFNGLQQARQQQEIKMAGLDSLVECPFCSYAAVVENDDDKEFRCMGRKCRKVSCRLCKAPTHIPLSCDEYQKEQEKNSVLSVQHKLEEHMSEALIRECPKCKSRFFKTEGCNKMTCPQCATKMCYICKVQIRDYSHFDQTPAGQPQVKKNLCRLWDDSVQRNANDVKAAAQQMIQELSKDKADLVSKMVVDIPK</sequence>
<dbReference type="AlphaFoldDB" id="A0A9P5VKI6"/>
<feature type="region of interest" description="Disordered" evidence="9">
    <location>
        <begin position="40"/>
        <end position="59"/>
    </location>
</feature>
<dbReference type="GO" id="GO:0016740">
    <property type="term" value="F:transferase activity"/>
    <property type="evidence" value="ECO:0007669"/>
    <property type="project" value="UniProtKB-KW"/>
</dbReference>
<name>A0A9P5VKI6_9FUNG</name>
<dbReference type="InterPro" id="IPR051628">
    <property type="entry name" value="LUBAC_E3_Ligases"/>
</dbReference>
<dbReference type="CDD" id="cd16630">
    <property type="entry name" value="RING-HC_RBR_RNF216"/>
    <property type="match status" value="1"/>
</dbReference>
<keyword evidence="5" id="KW-0863">Zinc-finger</keyword>
<dbReference type="Gene3D" id="1.20.120.1750">
    <property type="match status" value="1"/>
</dbReference>
<dbReference type="InterPro" id="IPR003892">
    <property type="entry name" value="CUE"/>
</dbReference>
<evidence type="ECO:0000256" key="3">
    <source>
        <dbReference type="ARBA" id="ARBA00022723"/>
    </source>
</evidence>
<dbReference type="PANTHER" id="PTHR22770:SF47">
    <property type="entry name" value="E3 UBIQUITIN-PROTEIN LIGASE RNF216"/>
    <property type="match status" value="1"/>
</dbReference>
<keyword evidence="3" id="KW-0479">Metal-binding</keyword>
<dbReference type="PANTHER" id="PTHR22770">
    <property type="entry name" value="UBIQUITIN CONJUGATING ENZYME 7 INTERACTING PROTEIN-RELATED"/>
    <property type="match status" value="1"/>
</dbReference>
<evidence type="ECO:0000256" key="9">
    <source>
        <dbReference type="SAM" id="MobiDB-lite"/>
    </source>
</evidence>
<keyword evidence="13" id="KW-1185">Reference proteome</keyword>
<protein>
    <recommendedName>
        <fullName evidence="14">RING-type domain-containing protein</fullName>
    </recommendedName>
</protein>
<dbReference type="EMBL" id="JAAAUY010000489">
    <property type="protein sequence ID" value="KAF9329276.1"/>
    <property type="molecule type" value="Genomic_DNA"/>
</dbReference>
<dbReference type="InterPro" id="IPR047545">
    <property type="entry name" value="BRcat_RBR_RNF216"/>
</dbReference>
<evidence type="ECO:0000256" key="6">
    <source>
        <dbReference type="ARBA" id="ARBA00022786"/>
    </source>
</evidence>
<organism evidence="12 13">
    <name type="scientific">Podila minutissima</name>
    <dbReference type="NCBI Taxonomy" id="64525"/>
    <lineage>
        <taxon>Eukaryota</taxon>
        <taxon>Fungi</taxon>
        <taxon>Fungi incertae sedis</taxon>
        <taxon>Mucoromycota</taxon>
        <taxon>Mortierellomycotina</taxon>
        <taxon>Mortierellomycetes</taxon>
        <taxon>Mortierellales</taxon>
        <taxon>Mortierellaceae</taxon>
        <taxon>Podila</taxon>
    </lineage>
</organism>
<keyword evidence="4" id="KW-0677">Repeat</keyword>
<evidence type="ECO:0000256" key="5">
    <source>
        <dbReference type="ARBA" id="ARBA00022771"/>
    </source>
</evidence>
<dbReference type="CDD" id="cd20353">
    <property type="entry name" value="Rcat_RBR_RNF216"/>
    <property type="match status" value="1"/>
</dbReference>
<evidence type="ECO:0000256" key="8">
    <source>
        <dbReference type="SAM" id="Coils"/>
    </source>
</evidence>
<keyword evidence="2" id="KW-0808">Transferase</keyword>
<feature type="region of interest" description="Disordered" evidence="9">
    <location>
        <begin position="109"/>
        <end position="161"/>
    </location>
</feature>
<dbReference type="GO" id="GO:0008270">
    <property type="term" value="F:zinc ion binding"/>
    <property type="evidence" value="ECO:0007669"/>
    <property type="project" value="UniProtKB-KW"/>
</dbReference>
<evidence type="ECO:0000256" key="1">
    <source>
        <dbReference type="ARBA" id="ARBA00004906"/>
    </source>
</evidence>
<dbReference type="InterPro" id="IPR002867">
    <property type="entry name" value="IBR_dom"/>
</dbReference>
<keyword evidence="7" id="KW-0862">Zinc</keyword>
<evidence type="ECO:0000256" key="2">
    <source>
        <dbReference type="ARBA" id="ARBA00022679"/>
    </source>
</evidence>
<dbReference type="Proteomes" id="UP000696485">
    <property type="component" value="Unassembled WGS sequence"/>
</dbReference>
<evidence type="ECO:0000256" key="4">
    <source>
        <dbReference type="ARBA" id="ARBA00022737"/>
    </source>
</evidence>
<gene>
    <name evidence="12" type="ORF">BG006_007606</name>
</gene>
<dbReference type="Pfam" id="PF26112">
    <property type="entry name" value="UBA_RNF216"/>
    <property type="match status" value="1"/>
</dbReference>
<dbReference type="SMART" id="SM00647">
    <property type="entry name" value="IBR"/>
    <property type="match status" value="2"/>
</dbReference>
<dbReference type="SUPFAM" id="SSF57850">
    <property type="entry name" value="RING/U-box"/>
    <property type="match status" value="2"/>
</dbReference>
<dbReference type="PROSITE" id="PS51140">
    <property type="entry name" value="CUE"/>
    <property type="match status" value="1"/>
</dbReference>
<dbReference type="InterPro" id="IPR058758">
    <property type="entry name" value="UBA_RNF216"/>
</dbReference>
<feature type="region of interest" description="Disordered" evidence="9">
    <location>
        <begin position="176"/>
        <end position="197"/>
    </location>
</feature>
<dbReference type="InterPro" id="IPR044066">
    <property type="entry name" value="TRIAD_supradom"/>
</dbReference>
<evidence type="ECO:0000313" key="13">
    <source>
        <dbReference type="Proteomes" id="UP000696485"/>
    </source>
</evidence>
<reference evidence="12" key="1">
    <citation type="journal article" date="2020" name="Fungal Divers.">
        <title>Resolving the Mortierellaceae phylogeny through synthesis of multi-gene phylogenetics and phylogenomics.</title>
        <authorList>
            <person name="Vandepol N."/>
            <person name="Liber J."/>
            <person name="Desiro A."/>
            <person name="Na H."/>
            <person name="Kennedy M."/>
            <person name="Barry K."/>
            <person name="Grigoriev I.V."/>
            <person name="Miller A.N."/>
            <person name="O'Donnell K."/>
            <person name="Stajich J.E."/>
            <person name="Bonito G."/>
        </authorList>
    </citation>
    <scope>NUCLEOTIDE SEQUENCE</scope>
    <source>
        <strain evidence="12">NVP1</strain>
    </source>
</reference>
<feature type="domain" description="RING-type" evidence="11">
    <location>
        <begin position="480"/>
        <end position="698"/>
    </location>
</feature>
<evidence type="ECO:0000256" key="7">
    <source>
        <dbReference type="ARBA" id="ARBA00022833"/>
    </source>
</evidence>
<dbReference type="InterPro" id="IPR047544">
    <property type="entry name" value="RING-HC_RBR_RNF216"/>
</dbReference>
<feature type="coiled-coil region" evidence="8">
    <location>
        <begin position="708"/>
        <end position="735"/>
    </location>
</feature>
<feature type="domain" description="CUE" evidence="10">
    <location>
        <begin position="1"/>
        <end position="39"/>
    </location>
</feature>
<dbReference type="InterPro" id="IPR047546">
    <property type="entry name" value="Rcat_RBR_RNF216"/>
</dbReference>
<keyword evidence="8" id="KW-0175">Coiled coil</keyword>
<dbReference type="PROSITE" id="PS51873">
    <property type="entry name" value="TRIAD"/>
    <property type="match status" value="1"/>
</dbReference>
<feature type="compositionally biased region" description="Basic and acidic residues" evidence="9">
    <location>
        <begin position="124"/>
        <end position="148"/>
    </location>
</feature>
<evidence type="ECO:0000313" key="12">
    <source>
        <dbReference type="EMBL" id="KAF9329276.1"/>
    </source>
</evidence>
<feature type="compositionally biased region" description="Acidic residues" evidence="9">
    <location>
        <begin position="318"/>
        <end position="330"/>
    </location>
</feature>
<evidence type="ECO:0000259" key="10">
    <source>
        <dbReference type="PROSITE" id="PS51140"/>
    </source>
</evidence>
<comment type="pathway">
    <text evidence="1">Protein modification; protein ubiquitination.</text>
</comment>
<evidence type="ECO:0008006" key="14">
    <source>
        <dbReference type="Google" id="ProtNLM"/>
    </source>
</evidence>
<dbReference type="GO" id="GO:0043130">
    <property type="term" value="F:ubiquitin binding"/>
    <property type="evidence" value="ECO:0007669"/>
    <property type="project" value="InterPro"/>
</dbReference>
<proteinExistence type="predicted"/>
<keyword evidence="6" id="KW-0833">Ubl conjugation pathway</keyword>
<comment type="caution">
    <text evidence="12">The sequence shown here is derived from an EMBL/GenBank/DDBJ whole genome shotgun (WGS) entry which is preliminary data.</text>
</comment>
<evidence type="ECO:0000259" key="11">
    <source>
        <dbReference type="PROSITE" id="PS51873"/>
    </source>
</evidence>